<name>A0A1V8PR13_9BIFI</name>
<dbReference type="Proteomes" id="UP000192666">
    <property type="component" value="Unassembled WGS sequence"/>
</dbReference>
<gene>
    <name evidence="1" type="ORF">B5782_1011</name>
</gene>
<sequence length="74" mass="8412">MRLRLSTINHRLPTCQPTARVYGLLDRVGDALAEERERLELKAIEMLKGPKHLAQPEPVNHAWWYDGSGVYSVG</sequence>
<comment type="caution">
    <text evidence="1">The sequence shown here is derived from an EMBL/GenBank/DDBJ whole genome shotgun (WGS) entry which is preliminary data.</text>
</comment>
<dbReference type="EMBL" id="NAQA01000003">
    <property type="protein sequence ID" value="OQM51064.1"/>
    <property type="molecule type" value="Genomic_DNA"/>
</dbReference>
<evidence type="ECO:0000313" key="1">
    <source>
        <dbReference type="EMBL" id="OQM51064.1"/>
    </source>
</evidence>
<proteinExistence type="predicted"/>
<evidence type="ECO:0000313" key="2">
    <source>
        <dbReference type="Proteomes" id="UP000192666"/>
    </source>
</evidence>
<protein>
    <submittedName>
        <fullName evidence="1">Flavin-nucleotide-binding protein</fullName>
    </submittedName>
</protein>
<accession>A0A1V8PR13</accession>
<dbReference type="RefSeq" id="WP_257616803.1">
    <property type="nucleotide sequence ID" value="NZ_NAQA01000003.1"/>
</dbReference>
<organism evidence="1 2">
    <name type="scientific">Bifidobacterium catenulatum</name>
    <dbReference type="NCBI Taxonomy" id="1686"/>
    <lineage>
        <taxon>Bacteria</taxon>
        <taxon>Bacillati</taxon>
        <taxon>Actinomycetota</taxon>
        <taxon>Actinomycetes</taxon>
        <taxon>Bifidobacteriales</taxon>
        <taxon>Bifidobacteriaceae</taxon>
        <taxon>Bifidobacterium</taxon>
    </lineage>
</organism>
<reference evidence="1 2" key="1">
    <citation type="submission" date="2017-03" db="EMBL/GenBank/DDBJ databases">
        <title>Maternal inheritance of bifidobacteria.</title>
        <authorList>
            <person name="Lugli G.A."/>
            <person name="Duranti S."/>
            <person name="Milani C."/>
            <person name="Mancabelli L."/>
        </authorList>
    </citation>
    <scope>NUCLEOTIDE SEQUENCE [LARGE SCALE GENOMIC DNA]</scope>
    <source>
        <strain evidence="1 2">1899B</strain>
    </source>
</reference>
<dbReference type="AlphaFoldDB" id="A0A1V8PR13"/>